<dbReference type="EMBL" id="JAUIQD010000005">
    <property type="protein sequence ID" value="KAK3348853.1"/>
    <property type="molecule type" value="Genomic_DNA"/>
</dbReference>
<protein>
    <submittedName>
        <fullName evidence="2">Uncharacterized protein</fullName>
    </submittedName>
</protein>
<evidence type="ECO:0000313" key="3">
    <source>
        <dbReference type="Proteomes" id="UP001275084"/>
    </source>
</evidence>
<proteinExistence type="predicted"/>
<sequence>MLGGGSKLYTQKNLVVQARCGACGDAVDKEERVIVLFSNADSSAYLGSTKPFVFPENIWIRYGYCATQNLVVHHDCAVIFLGECRLALAEALDRLWTIGCFKNPWHRVDPVRIPSDEPMSREAVAKVADIYALSQLASFPTELLIAIRHHAPSLLFWRCISALTLAAQLSIGAAQPARFVAATNIKKWERGGALELDEPAEISPTAAGGRSSPTSITSSSAQPVLRFTIDSQGIKTVEQLPNRPPYTSSRVSDLSFIVDEVPTFNKAQACLKNGLLQLQLPRGHPAVRIWHTPSPPPSLSQCALYSSNRKYCSWSHFHTIELDSIIGITFLYSHSGPVAIHTHRSSYDSAQAVADSIPDLATRTRMTWTYLPVSREDKILILGTRATDQGINFLVRKRLSGDVIIGVPSEHVPVAADRWRRKEPTTLIYGMSDDSVDMSFLGTYCRSTSTPASPTRHLRPQPDAPFATAAPSEPRQYPGTSFPNWTPLYSSAPLHGVFAAQVFHRPFRLATHRSARPSVKPDASLLGQDCAREAERIFPEICRGILLHYADGGARALGDVRVNVDASRTVVNPTRLCSLWFTGDADDAGGDELVIRSDTQVYESYPMRGELRVWYAYHEMRFAVVGES</sequence>
<reference evidence="2" key="1">
    <citation type="journal article" date="2023" name="Mol. Phylogenet. Evol.">
        <title>Genome-scale phylogeny and comparative genomics of the fungal order Sordariales.</title>
        <authorList>
            <person name="Hensen N."/>
            <person name="Bonometti L."/>
            <person name="Westerberg I."/>
            <person name="Brannstrom I.O."/>
            <person name="Guillou S."/>
            <person name="Cros-Aarteil S."/>
            <person name="Calhoun S."/>
            <person name="Haridas S."/>
            <person name="Kuo A."/>
            <person name="Mondo S."/>
            <person name="Pangilinan J."/>
            <person name="Riley R."/>
            <person name="LaButti K."/>
            <person name="Andreopoulos B."/>
            <person name="Lipzen A."/>
            <person name="Chen C."/>
            <person name="Yan M."/>
            <person name="Daum C."/>
            <person name="Ng V."/>
            <person name="Clum A."/>
            <person name="Steindorff A."/>
            <person name="Ohm R.A."/>
            <person name="Martin F."/>
            <person name="Silar P."/>
            <person name="Natvig D.O."/>
            <person name="Lalanne C."/>
            <person name="Gautier V."/>
            <person name="Ament-Velasquez S.L."/>
            <person name="Kruys A."/>
            <person name="Hutchinson M.I."/>
            <person name="Powell A.J."/>
            <person name="Barry K."/>
            <person name="Miller A.N."/>
            <person name="Grigoriev I.V."/>
            <person name="Debuchy R."/>
            <person name="Gladieux P."/>
            <person name="Hiltunen Thoren M."/>
            <person name="Johannesson H."/>
        </authorList>
    </citation>
    <scope>NUCLEOTIDE SEQUENCE</scope>
    <source>
        <strain evidence="2">CBS 955.72</strain>
    </source>
</reference>
<evidence type="ECO:0000256" key="1">
    <source>
        <dbReference type="SAM" id="MobiDB-lite"/>
    </source>
</evidence>
<feature type="region of interest" description="Disordered" evidence="1">
    <location>
        <begin position="199"/>
        <end position="219"/>
    </location>
</feature>
<gene>
    <name evidence="2" type="ORF">B0T25DRAFT_569520</name>
</gene>
<accession>A0AAJ0HDG7</accession>
<dbReference type="Proteomes" id="UP001275084">
    <property type="component" value="Unassembled WGS sequence"/>
</dbReference>
<reference evidence="2" key="2">
    <citation type="submission" date="2023-06" db="EMBL/GenBank/DDBJ databases">
        <authorList>
            <consortium name="Lawrence Berkeley National Laboratory"/>
            <person name="Haridas S."/>
            <person name="Hensen N."/>
            <person name="Bonometti L."/>
            <person name="Westerberg I."/>
            <person name="Brannstrom I.O."/>
            <person name="Guillou S."/>
            <person name="Cros-Aarteil S."/>
            <person name="Calhoun S."/>
            <person name="Kuo A."/>
            <person name="Mondo S."/>
            <person name="Pangilinan J."/>
            <person name="Riley R."/>
            <person name="Labutti K."/>
            <person name="Andreopoulos B."/>
            <person name="Lipzen A."/>
            <person name="Chen C."/>
            <person name="Yanf M."/>
            <person name="Daum C."/>
            <person name="Ng V."/>
            <person name="Clum A."/>
            <person name="Steindorff A."/>
            <person name="Ohm R."/>
            <person name="Martin F."/>
            <person name="Silar P."/>
            <person name="Natvig D."/>
            <person name="Lalanne C."/>
            <person name="Gautier V."/>
            <person name="Ament-Velasquez S.L."/>
            <person name="Kruys A."/>
            <person name="Hutchinson M.I."/>
            <person name="Powell A.J."/>
            <person name="Barry K."/>
            <person name="Miller A.N."/>
            <person name="Grigoriev I.V."/>
            <person name="Debuchy R."/>
            <person name="Gladieux P."/>
            <person name="Thoren M.H."/>
            <person name="Johannesson H."/>
        </authorList>
    </citation>
    <scope>NUCLEOTIDE SEQUENCE</scope>
    <source>
        <strain evidence="2">CBS 955.72</strain>
    </source>
</reference>
<evidence type="ECO:0000313" key="2">
    <source>
        <dbReference type="EMBL" id="KAK3348853.1"/>
    </source>
</evidence>
<keyword evidence="3" id="KW-1185">Reference proteome</keyword>
<feature type="region of interest" description="Disordered" evidence="1">
    <location>
        <begin position="449"/>
        <end position="477"/>
    </location>
</feature>
<organism evidence="2 3">
    <name type="scientific">Lasiosphaeria hispida</name>
    <dbReference type="NCBI Taxonomy" id="260671"/>
    <lineage>
        <taxon>Eukaryota</taxon>
        <taxon>Fungi</taxon>
        <taxon>Dikarya</taxon>
        <taxon>Ascomycota</taxon>
        <taxon>Pezizomycotina</taxon>
        <taxon>Sordariomycetes</taxon>
        <taxon>Sordariomycetidae</taxon>
        <taxon>Sordariales</taxon>
        <taxon>Lasiosphaeriaceae</taxon>
        <taxon>Lasiosphaeria</taxon>
    </lineage>
</organism>
<comment type="caution">
    <text evidence="2">The sequence shown here is derived from an EMBL/GenBank/DDBJ whole genome shotgun (WGS) entry which is preliminary data.</text>
</comment>
<name>A0AAJ0HDG7_9PEZI</name>
<dbReference type="AlphaFoldDB" id="A0AAJ0HDG7"/>